<evidence type="ECO:0000256" key="2">
    <source>
        <dbReference type="ARBA" id="ARBA00022840"/>
    </source>
</evidence>
<keyword evidence="3" id="KW-0238">DNA-binding</keyword>
<dbReference type="PANTHER" id="PTHR11361">
    <property type="entry name" value="DNA MISMATCH REPAIR PROTEIN MUTS FAMILY MEMBER"/>
    <property type="match status" value="1"/>
</dbReference>
<reference evidence="6" key="1">
    <citation type="submission" date="2022-12" db="EMBL/GenBank/DDBJ databases">
        <authorList>
            <person name="Wang J."/>
        </authorList>
    </citation>
    <scope>NUCLEOTIDE SEQUENCE</scope>
    <source>
        <strain evidence="6">HY-45-18</strain>
    </source>
</reference>
<organism evidence="6 7">
    <name type="scientific">Clostridium aestuarii</name>
    <dbReference type="NCBI Taxonomy" id="338193"/>
    <lineage>
        <taxon>Bacteria</taxon>
        <taxon>Bacillati</taxon>
        <taxon>Bacillota</taxon>
        <taxon>Clostridia</taxon>
        <taxon>Eubacteriales</taxon>
        <taxon>Clostridiaceae</taxon>
        <taxon>Clostridium</taxon>
    </lineage>
</organism>
<comment type="caution">
    <text evidence="6">The sequence shown here is derived from an EMBL/GenBank/DDBJ whole genome shotgun (WGS) entry which is preliminary data.</text>
</comment>
<gene>
    <name evidence="6" type="ORF">OW763_14435</name>
</gene>
<feature type="transmembrane region" description="Helical" evidence="4">
    <location>
        <begin position="53"/>
        <end position="72"/>
    </location>
</feature>
<dbReference type="RefSeq" id="WP_268041926.1">
    <property type="nucleotide sequence ID" value="NZ_JAPQER010000007.1"/>
</dbReference>
<dbReference type="Proteomes" id="UP001078443">
    <property type="component" value="Unassembled WGS sequence"/>
</dbReference>
<evidence type="ECO:0000256" key="4">
    <source>
        <dbReference type="SAM" id="Phobius"/>
    </source>
</evidence>
<protein>
    <submittedName>
        <fullName evidence="6">DNA repair protein</fullName>
    </submittedName>
</protein>
<dbReference type="Gene3D" id="3.40.50.300">
    <property type="entry name" value="P-loop containing nucleotide triphosphate hydrolases"/>
    <property type="match status" value="1"/>
</dbReference>
<keyword evidence="4" id="KW-0472">Membrane</keyword>
<evidence type="ECO:0000259" key="5">
    <source>
        <dbReference type="SMART" id="SM00534"/>
    </source>
</evidence>
<feature type="domain" description="DNA mismatch repair proteins mutS family" evidence="5">
    <location>
        <begin position="423"/>
        <end position="600"/>
    </location>
</feature>
<dbReference type="SUPFAM" id="SSF52540">
    <property type="entry name" value="P-loop containing nucleoside triphosphate hydrolases"/>
    <property type="match status" value="1"/>
</dbReference>
<dbReference type="CDD" id="cd03283">
    <property type="entry name" value="ABC_MutS-like"/>
    <property type="match status" value="1"/>
</dbReference>
<evidence type="ECO:0000313" key="7">
    <source>
        <dbReference type="Proteomes" id="UP001078443"/>
    </source>
</evidence>
<dbReference type="EMBL" id="JAPQER010000007">
    <property type="protein sequence ID" value="MCY6485529.1"/>
    <property type="molecule type" value="Genomic_DNA"/>
</dbReference>
<feature type="transmembrane region" description="Helical" evidence="4">
    <location>
        <begin position="213"/>
        <end position="234"/>
    </location>
</feature>
<dbReference type="InterPro" id="IPR000432">
    <property type="entry name" value="DNA_mismatch_repair_MutS_C"/>
</dbReference>
<keyword evidence="7" id="KW-1185">Reference proteome</keyword>
<dbReference type="Pfam" id="PF00488">
    <property type="entry name" value="MutS_V"/>
    <property type="match status" value="1"/>
</dbReference>
<accession>A0ABT4D2S6</accession>
<dbReference type="SMART" id="SM00534">
    <property type="entry name" value="MUTSac"/>
    <property type="match status" value="1"/>
</dbReference>
<sequence>MVNTYNEYFNKLKAYEDLIKKQNNSINIIGYFRLFTFVIGLSVTVYTFIIKSYIISISIFIVSLGIFIYLIIKHDEKINKRKYSIALKEINEKALKRLNGEWKNFEDDGSEFKDKQHNYSDDLDIFGKYSLFQWINSTKTFMGREILKNRLIYPLSTSIDIKITQQSLHELAINLEWRQQFEAEGMLISNQSIDPKELYTWGKDRNELYTKPWLILFVRLLPCFTLILITLAYFTSLIDFKLPCFMIFFQIVTLLIGAKKRSGTFNSIYKYKDNIIVYLRLLSLITDKDFKSDYLRHLKSNLVTNEDKGAVTAIKKLSTMYDKISNRQNAIFIIFNILFLWDYQCMIAFEKWRINSGENLKKWFDVIGQFEALSSISNIIYDNPQWAVPLISEENFVLKAKRVGHPLLGDKKICNNIKINNDKNILLITGSNMSGKSTFLRTIGINLILSYIGASVCAETFECSLMKIFTCMRTSDNLENNISSFYAEILRIKMIVENVRTDKKVFFLLDELFKGTNSIDRHAGATALIKQLGEQGASGLISTHDLELCNLEYEYSRIKNYHFQEYYANNKLKFDYKLREGASTTKNALYLIKLIGIDIK</sequence>
<dbReference type="SUPFAM" id="SSF48334">
    <property type="entry name" value="DNA repair protein MutS, domain III"/>
    <property type="match status" value="1"/>
</dbReference>
<dbReference type="PANTHER" id="PTHR11361:SF99">
    <property type="entry name" value="DNA MISMATCH REPAIR PROTEIN"/>
    <property type="match status" value="1"/>
</dbReference>
<dbReference type="InterPro" id="IPR045076">
    <property type="entry name" value="MutS"/>
</dbReference>
<name>A0ABT4D2S6_9CLOT</name>
<dbReference type="InterPro" id="IPR036187">
    <property type="entry name" value="DNA_mismatch_repair_MutS_sf"/>
</dbReference>
<keyword evidence="4" id="KW-1133">Transmembrane helix</keyword>
<dbReference type="InterPro" id="IPR027417">
    <property type="entry name" value="P-loop_NTPase"/>
</dbReference>
<proteinExistence type="predicted"/>
<feature type="transmembrane region" description="Helical" evidence="4">
    <location>
        <begin position="28"/>
        <end position="47"/>
    </location>
</feature>
<keyword evidence="1" id="KW-0547">Nucleotide-binding</keyword>
<keyword evidence="4" id="KW-0812">Transmembrane</keyword>
<evidence type="ECO:0000256" key="1">
    <source>
        <dbReference type="ARBA" id="ARBA00022741"/>
    </source>
</evidence>
<evidence type="ECO:0000256" key="3">
    <source>
        <dbReference type="ARBA" id="ARBA00023125"/>
    </source>
</evidence>
<evidence type="ECO:0000313" key="6">
    <source>
        <dbReference type="EMBL" id="MCY6485529.1"/>
    </source>
</evidence>
<keyword evidence="2" id="KW-0067">ATP-binding</keyword>